<dbReference type="AlphaFoldDB" id="A0A9Q0PJZ2"/>
<gene>
    <name evidence="4" type="ORF">OIU85_005966</name>
</gene>
<dbReference type="OrthoDB" id="1600564at2759"/>
<dbReference type="SUPFAM" id="SSF52266">
    <property type="entry name" value="SGNH hydrolase"/>
    <property type="match status" value="1"/>
</dbReference>
<evidence type="ECO:0000256" key="3">
    <source>
        <dbReference type="ARBA" id="ARBA00022963"/>
    </source>
</evidence>
<keyword evidence="2" id="KW-0378">Hydrolase</keyword>
<dbReference type="InterPro" id="IPR001087">
    <property type="entry name" value="GDSL"/>
</dbReference>
<comment type="similarity">
    <text evidence="1">Belongs to the 'GDSL' lipolytic enzyme family.</text>
</comment>
<keyword evidence="3" id="KW-0443">Lipid metabolism</keyword>
<keyword evidence="3" id="KW-0442">Lipid degradation</keyword>
<reference evidence="4" key="1">
    <citation type="submission" date="2022-11" db="EMBL/GenBank/DDBJ databases">
        <authorList>
            <person name="Hyden B.L."/>
            <person name="Feng K."/>
            <person name="Yates T."/>
            <person name="Jawdy S."/>
            <person name="Smart L.B."/>
            <person name="Muchero W."/>
        </authorList>
    </citation>
    <scope>NUCLEOTIDE SEQUENCE</scope>
    <source>
        <tissue evidence="4">Shoot tip</tissue>
    </source>
</reference>
<dbReference type="PANTHER" id="PTHR45648:SF141">
    <property type="entry name" value="GDSL ESTERASE_LIPASE 6"/>
    <property type="match status" value="1"/>
</dbReference>
<sequence>MDPSRATLISNVEILVVGPVLASQAAATFNTWIITSFLASNMEKLFLVLLLLSSRSFVVSSANASAVFIFGDSIFDSGNNHFNRNCSVQADFPPYGSSFFHRSTGRFTNGRTVADFISQFLGIEFQKPFLEAQLAVMNGSRKDYPIEWHQLCKCWQRCFAGNKPGLGSDINPAAAATISSTGSNDIFNYFLPYGTPTLHPGAYVQAMLAEVGNLIDQIYKLGARRIALFSLGPVGCVPARALLPGSPADKCFGKMNLMVKNYNKGLESLVDDMPIKYPGAAGVFGAVYDIVQRFRAIPAQYRFSDVTNACCGDGTLGGLLQCGREGYKICPNPNAFLFWDYFHPTEHAYKLISKANVGWKELKNQASQFEDSSQHALIYVPC</sequence>
<dbReference type="Proteomes" id="UP001151529">
    <property type="component" value="Chromosome 8"/>
</dbReference>
<protein>
    <recommendedName>
        <fullName evidence="6">GDSL esterase/lipase 6</fullName>
    </recommendedName>
</protein>
<proteinExistence type="inferred from homology"/>
<evidence type="ECO:0000313" key="4">
    <source>
        <dbReference type="EMBL" id="KAJ6689607.1"/>
    </source>
</evidence>
<reference evidence="4" key="2">
    <citation type="journal article" date="2023" name="Int. J. Mol. Sci.">
        <title>De Novo Assembly and Annotation of 11 Diverse Shrub Willow (Salix) Genomes Reveals Novel Gene Organization in Sex-Linked Regions.</title>
        <authorList>
            <person name="Hyden B."/>
            <person name="Feng K."/>
            <person name="Yates T.B."/>
            <person name="Jawdy S."/>
            <person name="Cereghino C."/>
            <person name="Smart L.B."/>
            <person name="Muchero W."/>
        </authorList>
    </citation>
    <scope>NUCLEOTIDE SEQUENCE [LARGE SCALE GENOMIC DNA]</scope>
    <source>
        <tissue evidence="4">Shoot tip</tissue>
    </source>
</reference>
<dbReference type="Gene3D" id="3.40.50.1110">
    <property type="entry name" value="SGNH hydrolase"/>
    <property type="match status" value="1"/>
</dbReference>
<evidence type="ECO:0008006" key="6">
    <source>
        <dbReference type="Google" id="ProtNLM"/>
    </source>
</evidence>
<name>A0A9Q0PJZ2_SALVM</name>
<keyword evidence="5" id="KW-1185">Reference proteome</keyword>
<organism evidence="4 5">
    <name type="scientific">Salix viminalis</name>
    <name type="common">Common osier</name>
    <name type="synonym">Basket willow</name>
    <dbReference type="NCBI Taxonomy" id="40686"/>
    <lineage>
        <taxon>Eukaryota</taxon>
        <taxon>Viridiplantae</taxon>
        <taxon>Streptophyta</taxon>
        <taxon>Embryophyta</taxon>
        <taxon>Tracheophyta</taxon>
        <taxon>Spermatophyta</taxon>
        <taxon>Magnoliopsida</taxon>
        <taxon>eudicotyledons</taxon>
        <taxon>Gunneridae</taxon>
        <taxon>Pentapetalae</taxon>
        <taxon>rosids</taxon>
        <taxon>fabids</taxon>
        <taxon>Malpighiales</taxon>
        <taxon>Salicaceae</taxon>
        <taxon>Saliceae</taxon>
        <taxon>Salix</taxon>
    </lineage>
</organism>
<evidence type="ECO:0000256" key="1">
    <source>
        <dbReference type="ARBA" id="ARBA00008668"/>
    </source>
</evidence>
<evidence type="ECO:0000256" key="2">
    <source>
        <dbReference type="ARBA" id="ARBA00022801"/>
    </source>
</evidence>
<evidence type="ECO:0000313" key="5">
    <source>
        <dbReference type="Proteomes" id="UP001151529"/>
    </source>
</evidence>
<dbReference type="PANTHER" id="PTHR45648">
    <property type="entry name" value="GDSL LIPASE/ACYLHYDROLASE FAMILY PROTEIN (AFU_ORTHOLOGUE AFUA_4G14700)"/>
    <property type="match status" value="1"/>
</dbReference>
<accession>A0A9Q0PJZ2</accession>
<dbReference type="Pfam" id="PF00657">
    <property type="entry name" value="Lipase_GDSL"/>
    <property type="match status" value="1"/>
</dbReference>
<dbReference type="GO" id="GO:0016788">
    <property type="term" value="F:hydrolase activity, acting on ester bonds"/>
    <property type="evidence" value="ECO:0007669"/>
    <property type="project" value="InterPro"/>
</dbReference>
<dbReference type="InterPro" id="IPR036514">
    <property type="entry name" value="SGNH_hydro_sf"/>
</dbReference>
<dbReference type="EMBL" id="JAPFFL010000012">
    <property type="protein sequence ID" value="KAJ6689607.1"/>
    <property type="molecule type" value="Genomic_DNA"/>
</dbReference>
<dbReference type="GO" id="GO:0016042">
    <property type="term" value="P:lipid catabolic process"/>
    <property type="evidence" value="ECO:0007669"/>
    <property type="project" value="UniProtKB-KW"/>
</dbReference>
<comment type="caution">
    <text evidence="4">The sequence shown here is derived from an EMBL/GenBank/DDBJ whole genome shotgun (WGS) entry which is preliminary data.</text>
</comment>
<dbReference type="InterPro" id="IPR051058">
    <property type="entry name" value="GDSL_Est/Lipase"/>
</dbReference>